<dbReference type="Pfam" id="PF00450">
    <property type="entry name" value="Peptidase_S10"/>
    <property type="match status" value="1"/>
</dbReference>
<evidence type="ECO:0000256" key="2">
    <source>
        <dbReference type="ARBA" id="ARBA00009431"/>
    </source>
</evidence>
<sequence>MAPSKTKAALYLLLSLTLVCSSLQINKTEFPKEKVTVNTEGEKWGYVTVRPDAHMFWWLYRSTNPKGSTNVPLVLWLQGGPGGSGTGFGNFQEIGPLDVEQNPRKTTWLTEVNLLFIDNPVGTGYSYVDNDKAYTTDLQQISADLLSILKIVMKVNDDMSTVPFYIFSESYGGKMTAGFSQVLYKAVQSGDIKCNFKGFAMGDSWISPVDSTYSWGPYLYVNSLIDRTQLAQLNKTANKIAELAASGKWVNATAEWSALEDEVEASTAGVNFYNIQQWGGSENSSQMTGRKSLSSYERALLRHVGVLQKDDLAALMNGPIKKKLGCIPAKVMWGAQSGMVFTKQAGDFMKPVSDIVDTLILNSSLKVVVYSGQLDLIVDNLGTEAWVYRLAIADQFSKAKKEVMELQGIPQAFVKVAKNFEYYYILAAGHMVPSDNGPAALMMLKRIVGK</sequence>
<evidence type="ECO:0000256" key="5">
    <source>
        <dbReference type="ARBA" id="ARBA00022670"/>
    </source>
</evidence>
<evidence type="ECO:0000256" key="1">
    <source>
        <dbReference type="ARBA" id="ARBA00004613"/>
    </source>
</evidence>
<comment type="similarity">
    <text evidence="2 10">Belongs to the peptidase S10 family.</text>
</comment>
<proteinExistence type="inferred from homology"/>
<organism evidence="11 12">
    <name type="scientific">Littorina saxatilis</name>
    <dbReference type="NCBI Taxonomy" id="31220"/>
    <lineage>
        <taxon>Eukaryota</taxon>
        <taxon>Metazoa</taxon>
        <taxon>Spiralia</taxon>
        <taxon>Lophotrochozoa</taxon>
        <taxon>Mollusca</taxon>
        <taxon>Gastropoda</taxon>
        <taxon>Caenogastropoda</taxon>
        <taxon>Littorinimorpha</taxon>
        <taxon>Littorinoidea</taxon>
        <taxon>Littorinidae</taxon>
        <taxon>Littorina</taxon>
    </lineage>
</organism>
<evidence type="ECO:0000256" key="4">
    <source>
        <dbReference type="ARBA" id="ARBA00022645"/>
    </source>
</evidence>
<feature type="chain" id="PRO_5042673240" description="Carboxypeptidase" evidence="10">
    <location>
        <begin position="23"/>
        <end position="450"/>
    </location>
</feature>
<gene>
    <name evidence="11" type="ORF">V1264_011115</name>
</gene>
<dbReference type="PANTHER" id="PTHR11802">
    <property type="entry name" value="SERINE PROTEASE FAMILY S10 SERINE CARBOXYPEPTIDASE"/>
    <property type="match status" value="1"/>
</dbReference>
<keyword evidence="12" id="KW-1185">Reference proteome</keyword>
<evidence type="ECO:0000313" key="11">
    <source>
        <dbReference type="EMBL" id="KAK7111494.1"/>
    </source>
</evidence>
<dbReference type="Proteomes" id="UP001374579">
    <property type="component" value="Unassembled WGS sequence"/>
</dbReference>
<keyword evidence="8" id="KW-0325">Glycoprotein</keyword>
<dbReference type="GO" id="GO:0005576">
    <property type="term" value="C:extracellular region"/>
    <property type="evidence" value="ECO:0007669"/>
    <property type="project" value="UniProtKB-SubCell"/>
</dbReference>
<feature type="signal peptide" evidence="10">
    <location>
        <begin position="1"/>
        <end position="22"/>
    </location>
</feature>
<dbReference type="EMBL" id="JBAMIC010000002">
    <property type="protein sequence ID" value="KAK7111494.1"/>
    <property type="molecule type" value="Genomic_DNA"/>
</dbReference>
<protein>
    <recommendedName>
        <fullName evidence="10">Carboxypeptidase</fullName>
        <ecNumber evidence="10">3.4.16.-</ecNumber>
    </recommendedName>
</protein>
<reference evidence="11 12" key="1">
    <citation type="submission" date="2024-02" db="EMBL/GenBank/DDBJ databases">
        <title>Chromosome-scale genome assembly of the rough periwinkle Littorina saxatilis.</title>
        <authorList>
            <person name="De Jode A."/>
            <person name="Faria R."/>
            <person name="Formenti G."/>
            <person name="Sims Y."/>
            <person name="Smith T.P."/>
            <person name="Tracey A."/>
            <person name="Wood J.M.D."/>
            <person name="Zagrodzka Z.B."/>
            <person name="Johannesson K."/>
            <person name="Butlin R.K."/>
            <person name="Leder E.H."/>
        </authorList>
    </citation>
    <scope>NUCLEOTIDE SEQUENCE [LARGE SCALE GENOMIC DNA]</scope>
    <source>
        <strain evidence="11">Snail1</strain>
        <tissue evidence="11">Muscle</tissue>
    </source>
</reference>
<evidence type="ECO:0000256" key="9">
    <source>
        <dbReference type="ARBA" id="ARBA00055847"/>
    </source>
</evidence>
<dbReference type="GO" id="GO:0006508">
    <property type="term" value="P:proteolysis"/>
    <property type="evidence" value="ECO:0007669"/>
    <property type="project" value="UniProtKB-KW"/>
</dbReference>
<evidence type="ECO:0000256" key="3">
    <source>
        <dbReference type="ARBA" id="ARBA00022525"/>
    </source>
</evidence>
<dbReference type="PROSITE" id="PS00131">
    <property type="entry name" value="CARBOXYPEPT_SER_SER"/>
    <property type="match status" value="1"/>
</dbReference>
<keyword evidence="3" id="KW-0964">Secreted</keyword>
<dbReference type="InterPro" id="IPR029058">
    <property type="entry name" value="AB_hydrolase_fold"/>
</dbReference>
<dbReference type="PRINTS" id="PR00724">
    <property type="entry name" value="CRBOXYPTASEC"/>
</dbReference>
<keyword evidence="7 10" id="KW-0378">Hydrolase</keyword>
<evidence type="ECO:0000256" key="8">
    <source>
        <dbReference type="ARBA" id="ARBA00023180"/>
    </source>
</evidence>
<comment type="function">
    <text evidence="9">May be involved in vascular wall and kidney homeostasis.</text>
</comment>
<name>A0AAN9BUB2_9CAEN</name>
<dbReference type="SUPFAM" id="SSF53474">
    <property type="entry name" value="alpha/beta-Hydrolases"/>
    <property type="match status" value="1"/>
</dbReference>
<dbReference type="GO" id="GO:0004185">
    <property type="term" value="F:serine-type carboxypeptidase activity"/>
    <property type="evidence" value="ECO:0007669"/>
    <property type="project" value="UniProtKB-UniRule"/>
</dbReference>
<dbReference type="PANTHER" id="PTHR11802:SF3">
    <property type="entry name" value="RETINOID-INDUCIBLE SERINE CARBOXYPEPTIDASE"/>
    <property type="match status" value="1"/>
</dbReference>
<dbReference type="InterPro" id="IPR001563">
    <property type="entry name" value="Peptidase_S10"/>
</dbReference>
<accession>A0AAN9BUB2</accession>
<keyword evidence="5 10" id="KW-0645">Protease</keyword>
<dbReference type="Gene3D" id="3.40.50.1820">
    <property type="entry name" value="alpha/beta hydrolase"/>
    <property type="match status" value="1"/>
</dbReference>
<dbReference type="InterPro" id="IPR018202">
    <property type="entry name" value="Ser_caboxypep_ser_AS"/>
</dbReference>
<comment type="caution">
    <text evidence="11">The sequence shown here is derived from an EMBL/GenBank/DDBJ whole genome shotgun (WGS) entry which is preliminary data.</text>
</comment>
<keyword evidence="6 10" id="KW-0732">Signal</keyword>
<evidence type="ECO:0000256" key="10">
    <source>
        <dbReference type="RuleBase" id="RU361156"/>
    </source>
</evidence>
<dbReference type="AlphaFoldDB" id="A0AAN9BUB2"/>
<evidence type="ECO:0000313" key="12">
    <source>
        <dbReference type="Proteomes" id="UP001374579"/>
    </source>
</evidence>
<comment type="subcellular location">
    <subcellularLocation>
        <location evidence="1">Secreted</location>
    </subcellularLocation>
</comment>
<dbReference type="EC" id="3.4.16.-" evidence="10"/>
<dbReference type="FunFam" id="3.40.50.1820:FF:000075">
    <property type="entry name" value="Carboxypeptidase"/>
    <property type="match status" value="1"/>
</dbReference>
<evidence type="ECO:0000256" key="7">
    <source>
        <dbReference type="ARBA" id="ARBA00022801"/>
    </source>
</evidence>
<keyword evidence="4 10" id="KW-0121">Carboxypeptidase</keyword>
<evidence type="ECO:0000256" key="6">
    <source>
        <dbReference type="ARBA" id="ARBA00022729"/>
    </source>
</evidence>